<keyword evidence="2" id="KW-1185">Reference proteome</keyword>
<sequence length="77" mass="8128">MTITGNLQARHHPIRTIVESGKAAAAQAKLDTLILRIGVPANAPGAEKIAALRVLLAEKIVDPLNGQIMAAPNWDPN</sequence>
<gene>
    <name evidence="1" type="ORF">ACHE_21386A</name>
</gene>
<name>A0A7R7VL73_ASPCH</name>
<evidence type="ECO:0000313" key="1">
    <source>
        <dbReference type="EMBL" id="BCR85928.1"/>
    </source>
</evidence>
<accession>A0A7R7VL73</accession>
<proteinExistence type="predicted"/>
<dbReference type="Proteomes" id="UP000637239">
    <property type="component" value="Chromosome 2"/>
</dbReference>
<evidence type="ECO:0000313" key="2">
    <source>
        <dbReference type="Proteomes" id="UP000637239"/>
    </source>
</evidence>
<dbReference type="AlphaFoldDB" id="A0A7R7VL73"/>
<dbReference type="RefSeq" id="XP_043134450.1">
    <property type="nucleotide sequence ID" value="XM_043275463.1"/>
</dbReference>
<organism evidence="1 2">
    <name type="scientific">Aspergillus chevalieri</name>
    <name type="common">Eurotium chevalieri</name>
    <dbReference type="NCBI Taxonomy" id="182096"/>
    <lineage>
        <taxon>Eukaryota</taxon>
        <taxon>Fungi</taxon>
        <taxon>Dikarya</taxon>
        <taxon>Ascomycota</taxon>
        <taxon>Pezizomycotina</taxon>
        <taxon>Eurotiomycetes</taxon>
        <taxon>Eurotiomycetidae</taxon>
        <taxon>Eurotiales</taxon>
        <taxon>Aspergillaceae</taxon>
        <taxon>Aspergillus</taxon>
        <taxon>Aspergillus subgen. Aspergillus</taxon>
    </lineage>
</organism>
<dbReference type="KEGG" id="ache:ACHE_21386A"/>
<reference evidence="1" key="1">
    <citation type="submission" date="2021-01" db="EMBL/GenBank/DDBJ databases">
        <authorList>
            <consortium name="Aspergillus chevalieri M1 genome sequencing consortium"/>
            <person name="Kazuki M."/>
            <person name="Futagami T."/>
        </authorList>
    </citation>
    <scope>NUCLEOTIDE SEQUENCE</scope>
    <source>
        <strain evidence="1">M1</strain>
    </source>
</reference>
<dbReference type="GeneID" id="66980287"/>
<reference evidence="1" key="2">
    <citation type="submission" date="2021-02" db="EMBL/GenBank/DDBJ databases">
        <title>Aspergillus chevalieri M1 genome sequence.</title>
        <authorList>
            <person name="Kadooka C."/>
            <person name="Mori K."/>
            <person name="Futagami T."/>
        </authorList>
    </citation>
    <scope>NUCLEOTIDE SEQUENCE</scope>
    <source>
        <strain evidence="1">M1</strain>
    </source>
</reference>
<dbReference type="EMBL" id="AP024417">
    <property type="protein sequence ID" value="BCR85928.1"/>
    <property type="molecule type" value="Genomic_DNA"/>
</dbReference>
<protein>
    <submittedName>
        <fullName evidence="1">Uncharacterized protein</fullName>
    </submittedName>
</protein>